<gene>
    <name evidence="2" type="ORF">ACHAWO_008154</name>
</gene>
<keyword evidence="3" id="KW-1185">Reference proteome</keyword>
<evidence type="ECO:0000313" key="3">
    <source>
        <dbReference type="Proteomes" id="UP001530400"/>
    </source>
</evidence>
<evidence type="ECO:0000313" key="2">
    <source>
        <dbReference type="EMBL" id="KAL3788829.1"/>
    </source>
</evidence>
<dbReference type="AlphaFoldDB" id="A0ABD3PL82"/>
<feature type="region of interest" description="Disordered" evidence="1">
    <location>
        <begin position="182"/>
        <end position="219"/>
    </location>
</feature>
<comment type="caution">
    <text evidence="2">The sequence shown here is derived from an EMBL/GenBank/DDBJ whole genome shotgun (WGS) entry which is preliminary data.</text>
</comment>
<organism evidence="2 3">
    <name type="scientific">Cyclotella atomus</name>
    <dbReference type="NCBI Taxonomy" id="382360"/>
    <lineage>
        <taxon>Eukaryota</taxon>
        <taxon>Sar</taxon>
        <taxon>Stramenopiles</taxon>
        <taxon>Ochrophyta</taxon>
        <taxon>Bacillariophyta</taxon>
        <taxon>Coscinodiscophyceae</taxon>
        <taxon>Thalassiosirophycidae</taxon>
        <taxon>Stephanodiscales</taxon>
        <taxon>Stephanodiscaceae</taxon>
        <taxon>Cyclotella</taxon>
    </lineage>
</organism>
<proteinExistence type="predicted"/>
<feature type="compositionally biased region" description="Polar residues" evidence="1">
    <location>
        <begin position="205"/>
        <end position="215"/>
    </location>
</feature>
<name>A0ABD3PL82_9STRA</name>
<evidence type="ECO:0000256" key="1">
    <source>
        <dbReference type="SAM" id="MobiDB-lite"/>
    </source>
</evidence>
<accession>A0ABD3PL82</accession>
<sequence>MSSKSTPSNNDEETALKKRKETAAKLSAMFASSNDSNGNDNGSIKPLSEIGGDFTPCSLVEIQKRMKGLMDALPKVLPGVPEENDINDSSFTDNTPSHQAIKSFASSLQIVIEQYNLLLSLVSSATYKWGVDRSGASQQNLSVMVSELQQCQEMISTTVSGRLSNVLCPAVDVLVGEVEIIRGGSGNNDNDGDDARNKKRKLNKESNNSSSGTDHNNSERRINHYIRAQVDPAYVHLSHVILARNAEMIRHTVATSIFTAQQVISDYLKAMQKDTGDYGHNSFNL</sequence>
<feature type="region of interest" description="Disordered" evidence="1">
    <location>
        <begin position="1"/>
        <end position="22"/>
    </location>
</feature>
<reference evidence="2 3" key="1">
    <citation type="submission" date="2024-10" db="EMBL/GenBank/DDBJ databases">
        <title>Updated reference genomes for cyclostephanoid diatoms.</title>
        <authorList>
            <person name="Roberts W.R."/>
            <person name="Alverson A.J."/>
        </authorList>
    </citation>
    <scope>NUCLEOTIDE SEQUENCE [LARGE SCALE GENOMIC DNA]</scope>
    <source>
        <strain evidence="2 3">AJA010-31</strain>
    </source>
</reference>
<dbReference type="Proteomes" id="UP001530400">
    <property type="component" value="Unassembled WGS sequence"/>
</dbReference>
<dbReference type="EMBL" id="JALLPJ020000548">
    <property type="protein sequence ID" value="KAL3788829.1"/>
    <property type="molecule type" value="Genomic_DNA"/>
</dbReference>
<protein>
    <submittedName>
        <fullName evidence="2">Uncharacterized protein</fullName>
    </submittedName>
</protein>